<feature type="binding site" evidence="15">
    <location>
        <position position="73"/>
    </location>
    <ligand>
        <name>Ca(2+)</name>
        <dbReference type="ChEBI" id="CHEBI:29108"/>
        <label>1</label>
    </ligand>
</feature>
<feature type="binding site" evidence="15">
    <location>
        <position position="77"/>
    </location>
    <ligand>
        <name>Ca(2+)</name>
        <dbReference type="ChEBI" id="CHEBI:29108"/>
        <label>1</label>
    </ligand>
</feature>
<evidence type="ECO:0000256" key="2">
    <source>
        <dbReference type="ARBA" id="ARBA00002322"/>
    </source>
</evidence>
<feature type="binding site" evidence="15">
    <location>
        <position position="197"/>
    </location>
    <ligand>
        <name>Ca(2+)</name>
        <dbReference type="ChEBI" id="CHEBI:29108"/>
        <label>2</label>
    </ligand>
</feature>
<protein>
    <recommendedName>
        <fullName evidence="4 18">Peroxidase</fullName>
        <ecNumber evidence="4 18">1.11.1.7</ecNumber>
    </recommendedName>
</protein>
<evidence type="ECO:0000256" key="6">
    <source>
        <dbReference type="ARBA" id="ARBA00022559"/>
    </source>
</evidence>
<keyword evidence="18" id="KW-0732">Signal</keyword>
<accession>A0AAN9EVP4</accession>
<feature type="disulfide bond" evidence="17">
    <location>
        <begin position="36"/>
        <end position="118"/>
    </location>
</feature>
<dbReference type="GO" id="GO:0046872">
    <property type="term" value="F:metal ion binding"/>
    <property type="evidence" value="ECO:0007669"/>
    <property type="project" value="UniProtKB-UniRule"/>
</dbReference>
<evidence type="ECO:0000256" key="9">
    <source>
        <dbReference type="ARBA" id="ARBA00023002"/>
    </source>
</evidence>
<sequence>MSYYQSFIFLATLFLLQLIATTCHAQLRVDYYRNTCPNVESIVRSAVEKKFQHTFVTAPSTLRLFFHDCFVRGCDASVILASRNGTTEKDNPINLSLAGDGFDTVIKAKAAVDSVSGCQNKVSCADILAMAARDVVALTGGPSYAVELGRLDGRISTKASVRNRLPHPEFKLTKLIQMFATNGLNLVDLVALSGAHTIGFSHCSQFSKRIYNFRSKNRIDPTLNVDYAKQIQKECPKDVDPRMVIDIDSVTNAAFDNQYYKNLQQGKGLLSSDQSLFTDRRTRNIVNLFASNSTAFEKSFVIAITKLGRVGIKTAKQGEIRHDCSKVN</sequence>
<name>A0AAN9EVP4_CROPI</name>
<evidence type="ECO:0000256" key="13">
    <source>
        <dbReference type="PIRSR" id="PIRSR600823-1"/>
    </source>
</evidence>
<dbReference type="SUPFAM" id="SSF48113">
    <property type="entry name" value="Heme-dependent peroxidases"/>
    <property type="match status" value="1"/>
</dbReference>
<feature type="binding site" evidence="15">
    <location>
        <position position="88"/>
    </location>
    <ligand>
        <name>Ca(2+)</name>
        <dbReference type="ChEBI" id="CHEBI:29108"/>
        <label>1</label>
    </ligand>
</feature>
<keyword evidence="6 18" id="KW-0575">Peroxidase</keyword>
<dbReference type="FunFam" id="1.10.420.10:FF:000001">
    <property type="entry name" value="Peroxidase"/>
    <property type="match status" value="1"/>
</dbReference>
<dbReference type="InterPro" id="IPR000823">
    <property type="entry name" value="Peroxidase_pln"/>
</dbReference>
<evidence type="ECO:0000256" key="15">
    <source>
        <dbReference type="PIRSR" id="PIRSR600823-3"/>
    </source>
</evidence>
<dbReference type="Gene3D" id="1.10.520.10">
    <property type="match status" value="1"/>
</dbReference>
<comment type="caution">
    <text evidence="20">The sequence shown here is derived from an EMBL/GenBank/DDBJ whole genome shotgun (WGS) entry which is preliminary data.</text>
</comment>
<feature type="site" description="Transition state stabilizer" evidence="16">
    <location>
        <position position="63"/>
    </location>
</feature>
<evidence type="ECO:0000256" key="1">
    <source>
        <dbReference type="ARBA" id="ARBA00000189"/>
    </source>
</evidence>
<keyword evidence="12 18" id="KW-0376">Hydrogen peroxide</keyword>
<feature type="domain" description="Plant heme peroxidase family profile" evidence="19">
    <location>
        <begin position="26"/>
        <end position="328"/>
    </location>
</feature>
<dbReference type="EMBL" id="JAYWIO010000005">
    <property type="protein sequence ID" value="KAK7260793.1"/>
    <property type="molecule type" value="Genomic_DNA"/>
</dbReference>
<dbReference type="EC" id="1.11.1.7" evidence="4 18"/>
<dbReference type="PROSITE" id="PS00436">
    <property type="entry name" value="PEROXIDASE_2"/>
    <property type="match status" value="1"/>
</dbReference>
<dbReference type="PRINTS" id="PR00461">
    <property type="entry name" value="PLPEROXIDASE"/>
</dbReference>
<feature type="signal peptide" evidence="18">
    <location>
        <begin position="1"/>
        <end position="25"/>
    </location>
</feature>
<dbReference type="AlphaFoldDB" id="A0AAN9EVP4"/>
<evidence type="ECO:0000256" key="12">
    <source>
        <dbReference type="ARBA" id="ARBA00023324"/>
    </source>
</evidence>
<evidence type="ECO:0000256" key="4">
    <source>
        <dbReference type="ARBA" id="ARBA00012313"/>
    </source>
</evidence>
<feature type="binding site" evidence="15">
    <location>
        <position position="71"/>
    </location>
    <ligand>
        <name>Ca(2+)</name>
        <dbReference type="ChEBI" id="CHEBI:29108"/>
        <label>1</label>
    </ligand>
</feature>
<keyword evidence="7 18" id="KW-0349">Heme</keyword>
<feature type="binding site" evidence="14">
    <location>
        <position position="166"/>
    </location>
    <ligand>
        <name>substrate</name>
    </ligand>
</feature>
<feature type="disulfide bond" evidence="17">
    <location>
        <begin position="69"/>
        <end position="74"/>
    </location>
</feature>
<keyword evidence="10 15" id="KW-0408">Iron</keyword>
<keyword evidence="11 17" id="KW-1015">Disulfide bond</keyword>
<comment type="similarity">
    <text evidence="3">Belongs to the peroxidase family. Ascorbate peroxidase subfamily.</text>
</comment>
<dbReference type="PANTHER" id="PTHR31517:SF73">
    <property type="entry name" value="PEROXIDASE"/>
    <property type="match status" value="1"/>
</dbReference>
<feature type="binding site" description="axial binding residue" evidence="15">
    <location>
        <position position="196"/>
    </location>
    <ligand>
        <name>heme b</name>
        <dbReference type="ChEBI" id="CHEBI:60344"/>
    </ligand>
    <ligandPart>
        <name>Fe</name>
        <dbReference type="ChEBI" id="CHEBI:18248"/>
    </ligandPart>
</feature>
<dbReference type="InterPro" id="IPR033905">
    <property type="entry name" value="Secretory_peroxidase"/>
</dbReference>
<feature type="binding site" evidence="15">
    <location>
        <position position="248"/>
    </location>
    <ligand>
        <name>Ca(2+)</name>
        <dbReference type="ChEBI" id="CHEBI:29108"/>
        <label>2</label>
    </ligand>
</feature>
<evidence type="ECO:0000256" key="7">
    <source>
        <dbReference type="ARBA" id="ARBA00022617"/>
    </source>
</evidence>
<organism evidence="20 21">
    <name type="scientific">Crotalaria pallida</name>
    <name type="common">Smooth rattlebox</name>
    <name type="synonym">Crotalaria striata</name>
    <dbReference type="NCBI Taxonomy" id="3830"/>
    <lineage>
        <taxon>Eukaryota</taxon>
        <taxon>Viridiplantae</taxon>
        <taxon>Streptophyta</taxon>
        <taxon>Embryophyta</taxon>
        <taxon>Tracheophyta</taxon>
        <taxon>Spermatophyta</taxon>
        <taxon>Magnoliopsida</taxon>
        <taxon>eudicotyledons</taxon>
        <taxon>Gunneridae</taxon>
        <taxon>Pentapetalae</taxon>
        <taxon>rosids</taxon>
        <taxon>fabids</taxon>
        <taxon>Fabales</taxon>
        <taxon>Fabaceae</taxon>
        <taxon>Papilionoideae</taxon>
        <taxon>50 kb inversion clade</taxon>
        <taxon>genistoids sensu lato</taxon>
        <taxon>core genistoids</taxon>
        <taxon>Crotalarieae</taxon>
        <taxon>Crotalaria</taxon>
    </lineage>
</organism>
<feature type="binding site" evidence="15">
    <location>
        <position position="251"/>
    </location>
    <ligand>
        <name>Ca(2+)</name>
        <dbReference type="ChEBI" id="CHEBI:29108"/>
        <label>2</label>
    </ligand>
</feature>
<dbReference type="PROSITE" id="PS50873">
    <property type="entry name" value="PEROXIDASE_4"/>
    <property type="match status" value="1"/>
</dbReference>
<dbReference type="FunFam" id="1.10.520.10:FF:000008">
    <property type="entry name" value="Peroxidase"/>
    <property type="match status" value="1"/>
</dbReference>
<dbReference type="PANTHER" id="PTHR31517">
    <property type="match status" value="1"/>
</dbReference>
<comment type="catalytic activity">
    <reaction evidence="1 18">
        <text>2 a phenolic donor + H2O2 = 2 a phenolic radical donor + 2 H2O</text>
        <dbReference type="Rhea" id="RHEA:56136"/>
        <dbReference type="ChEBI" id="CHEBI:15377"/>
        <dbReference type="ChEBI" id="CHEBI:16240"/>
        <dbReference type="ChEBI" id="CHEBI:139520"/>
        <dbReference type="ChEBI" id="CHEBI:139521"/>
        <dbReference type="EC" id="1.11.1.7"/>
    </reaction>
</comment>
<dbReference type="PROSITE" id="PS00435">
    <property type="entry name" value="PEROXIDASE_1"/>
    <property type="match status" value="1"/>
</dbReference>
<comment type="subcellular location">
    <subcellularLocation>
        <location evidence="18">Secreted</location>
    </subcellularLocation>
</comment>
<dbReference type="GO" id="GO:0006979">
    <property type="term" value="P:response to oxidative stress"/>
    <property type="evidence" value="ECO:0007669"/>
    <property type="project" value="UniProtKB-UniRule"/>
</dbReference>
<dbReference type="CDD" id="cd00693">
    <property type="entry name" value="secretory_peroxidase"/>
    <property type="match status" value="1"/>
</dbReference>
<dbReference type="GO" id="GO:0042744">
    <property type="term" value="P:hydrogen peroxide catabolic process"/>
    <property type="evidence" value="ECO:0007669"/>
    <property type="project" value="UniProtKB-KW"/>
</dbReference>
<dbReference type="Gene3D" id="1.10.420.10">
    <property type="entry name" value="Peroxidase, domain 2"/>
    <property type="match status" value="1"/>
</dbReference>
<evidence type="ECO:0000256" key="3">
    <source>
        <dbReference type="ARBA" id="ARBA00006873"/>
    </source>
</evidence>
<comment type="cofactor">
    <cofactor evidence="15 18">
        <name>heme b</name>
        <dbReference type="ChEBI" id="CHEBI:60344"/>
    </cofactor>
    <text evidence="15 18">Binds 1 heme b (iron(II)-protoporphyrin IX) group per subunit.</text>
</comment>
<feature type="binding site" evidence="15">
    <location>
        <position position="68"/>
    </location>
    <ligand>
        <name>Ca(2+)</name>
        <dbReference type="ChEBI" id="CHEBI:29108"/>
        <label>1</label>
    </ligand>
</feature>
<comment type="cofactor">
    <cofactor evidence="15 18">
        <name>Ca(2+)</name>
        <dbReference type="ChEBI" id="CHEBI:29108"/>
    </cofactor>
    <text evidence="15 18">Binds 2 calcium ions per subunit.</text>
</comment>
<comment type="similarity">
    <text evidence="18">Belongs to the peroxidase family. Classical plant (class III) peroxidase subfamily.</text>
</comment>
<evidence type="ECO:0000256" key="18">
    <source>
        <dbReference type="RuleBase" id="RU362060"/>
    </source>
</evidence>
<keyword evidence="5 18" id="KW-0964">Secreted</keyword>
<evidence type="ECO:0000313" key="20">
    <source>
        <dbReference type="EMBL" id="KAK7260793.1"/>
    </source>
</evidence>
<evidence type="ECO:0000256" key="11">
    <source>
        <dbReference type="ARBA" id="ARBA00023157"/>
    </source>
</evidence>
<dbReference type="Pfam" id="PF00141">
    <property type="entry name" value="peroxidase"/>
    <property type="match status" value="1"/>
</dbReference>
<evidence type="ECO:0000256" key="17">
    <source>
        <dbReference type="PIRSR" id="PIRSR600823-5"/>
    </source>
</evidence>
<dbReference type="GO" id="GO:0020037">
    <property type="term" value="F:heme binding"/>
    <property type="evidence" value="ECO:0007669"/>
    <property type="project" value="UniProtKB-UniRule"/>
</dbReference>
<feature type="active site" description="Proton acceptor" evidence="13">
    <location>
        <position position="67"/>
    </location>
</feature>
<keyword evidence="8 15" id="KW-0479">Metal-binding</keyword>
<evidence type="ECO:0000256" key="16">
    <source>
        <dbReference type="PIRSR" id="PIRSR600823-4"/>
    </source>
</evidence>
<dbReference type="Proteomes" id="UP001372338">
    <property type="component" value="Unassembled WGS sequence"/>
</dbReference>
<evidence type="ECO:0000256" key="10">
    <source>
        <dbReference type="ARBA" id="ARBA00023004"/>
    </source>
</evidence>
<dbReference type="GO" id="GO:0005576">
    <property type="term" value="C:extracellular region"/>
    <property type="evidence" value="ECO:0007669"/>
    <property type="project" value="UniProtKB-SubCell"/>
</dbReference>
<feature type="disulfide bond" evidence="17">
    <location>
        <begin position="203"/>
        <end position="235"/>
    </location>
</feature>
<comment type="function">
    <text evidence="2">Removal of H(2)O(2), oxidation of toxic reductants, biosynthesis and degradation of lignin, suberization, auxin catabolism, response to environmental stresses such as wounding, pathogen attack and oxidative stress. These functions might be dependent on each isozyme/isoform in each plant tissue.</text>
</comment>
<evidence type="ECO:0000256" key="8">
    <source>
        <dbReference type="ARBA" id="ARBA00022723"/>
    </source>
</evidence>
<feature type="binding site" evidence="15">
    <location>
        <position position="256"/>
    </location>
    <ligand>
        <name>Ca(2+)</name>
        <dbReference type="ChEBI" id="CHEBI:29108"/>
        <label>2</label>
    </ligand>
</feature>
<keyword evidence="9 18" id="KW-0560">Oxidoreductase</keyword>
<evidence type="ECO:0000256" key="5">
    <source>
        <dbReference type="ARBA" id="ARBA00022525"/>
    </source>
</evidence>
<evidence type="ECO:0000256" key="14">
    <source>
        <dbReference type="PIRSR" id="PIRSR600823-2"/>
    </source>
</evidence>
<keyword evidence="15 18" id="KW-0106">Calcium</keyword>
<proteinExistence type="inferred from homology"/>
<evidence type="ECO:0000259" key="19">
    <source>
        <dbReference type="PROSITE" id="PS50873"/>
    </source>
</evidence>
<feature type="disulfide bond" evidence="17">
    <location>
        <begin position="124"/>
        <end position="324"/>
    </location>
</feature>
<feature type="chain" id="PRO_5042673098" description="Peroxidase" evidence="18">
    <location>
        <begin position="26"/>
        <end position="328"/>
    </location>
</feature>
<dbReference type="PRINTS" id="PR00458">
    <property type="entry name" value="PEROXIDASE"/>
</dbReference>
<feature type="binding site" evidence="15">
    <location>
        <position position="75"/>
    </location>
    <ligand>
        <name>Ca(2+)</name>
        <dbReference type="ChEBI" id="CHEBI:29108"/>
        <label>1</label>
    </ligand>
</feature>
<evidence type="ECO:0000313" key="21">
    <source>
        <dbReference type="Proteomes" id="UP001372338"/>
    </source>
</evidence>
<keyword evidence="21" id="KW-1185">Reference proteome</keyword>
<dbReference type="InterPro" id="IPR010255">
    <property type="entry name" value="Haem_peroxidase_sf"/>
</dbReference>
<dbReference type="InterPro" id="IPR019794">
    <property type="entry name" value="Peroxidases_AS"/>
</dbReference>
<reference evidence="20 21" key="1">
    <citation type="submission" date="2024-01" db="EMBL/GenBank/DDBJ databases">
        <title>The genomes of 5 underutilized Papilionoideae crops provide insights into root nodulation and disease resistanc.</title>
        <authorList>
            <person name="Yuan L."/>
        </authorList>
    </citation>
    <scope>NUCLEOTIDE SEQUENCE [LARGE SCALE GENOMIC DNA]</scope>
    <source>
        <strain evidence="20">ZHUSHIDOU_FW_LH</strain>
        <tissue evidence="20">Leaf</tissue>
    </source>
</reference>
<dbReference type="GO" id="GO:0140825">
    <property type="term" value="F:lactoperoxidase activity"/>
    <property type="evidence" value="ECO:0007669"/>
    <property type="project" value="UniProtKB-EC"/>
</dbReference>
<gene>
    <name evidence="20" type="ORF">RIF29_27091</name>
</gene>
<dbReference type="InterPro" id="IPR019793">
    <property type="entry name" value="Peroxidases_heam-ligand_BS"/>
</dbReference>
<dbReference type="InterPro" id="IPR002016">
    <property type="entry name" value="Haem_peroxidase"/>
</dbReference>